<dbReference type="Pfam" id="PF07729">
    <property type="entry name" value="FCD"/>
    <property type="match status" value="1"/>
</dbReference>
<keyword evidence="3" id="KW-0804">Transcription</keyword>
<gene>
    <name evidence="5" type="ORF">BHE16_03605</name>
</gene>
<evidence type="ECO:0000256" key="1">
    <source>
        <dbReference type="ARBA" id="ARBA00023015"/>
    </source>
</evidence>
<dbReference type="Pfam" id="PF00392">
    <property type="entry name" value="GntR"/>
    <property type="match status" value="1"/>
</dbReference>
<dbReference type="Gene3D" id="1.20.120.530">
    <property type="entry name" value="GntR ligand-binding domain-like"/>
    <property type="match status" value="1"/>
</dbReference>
<dbReference type="SMART" id="SM00895">
    <property type="entry name" value="FCD"/>
    <property type="match status" value="1"/>
</dbReference>
<keyword evidence="6" id="KW-1185">Reference proteome</keyword>
<dbReference type="InterPro" id="IPR011711">
    <property type="entry name" value="GntR_C"/>
</dbReference>
<dbReference type="InterPro" id="IPR008920">
    <property type="entry name" value="TF_FadR/GntR_C"/>
</dbReference>
<dbReference type="GO" id="GO:0003700">
    <property type="term" value="F:DNA-binding transcription factor activity"/>
    <property type="evidence" value="ECO:0007669"/>
    <property type="project" value="InterPro"/>
</dbReference>
<dbReference type="SUPFAM" id="SSF46785">
    <property type="entry name" value="Winged helix' DNA-binding domain"/>
    <property type="match status" value="1"/>
</dbReference>
<evidence type="ECO:0000259" key="4">
    <source>
        <dbReference type="PROSITE" id="PS50949"/>
    </source>
</evidence>
<name>A0A1L2ZRU1_9MICC</name>
<dbReference type="KEGG" id="nae:BHE16_03605"/>
<dbReference type="InterPro" id="IPR000524">
    <property type="entry name" value="Tscrpt_reg_HTH_GntR"/>
</dbReference>
<dbReference type="OrthoDB" id="8680240at2"/>
<proteinExistence type="predicted"/>
<reference evidence="5 6" key="1">
    <citation type="submission" date="2016-11" db="EMBL/GenBank/DDBJ databases">
        <title>Genome sequencing of Zhihengliuella aestuarii B18 antagonistic to Plasmodiophora brassicae.</title>
        <authorList>
            <person name="Luo Y."/>
        </authorList>
    </citation>
    <scope>NUCLEOTIDE SEQUENCE [LARGE SCALE GENOMIC DNA]</scope>
    <source>
        <strain evidence="5 6">B18</strain>
    </source>
</reference>
<evidence type="ECO:0000256" key="3">
    <source>
        <dbReference type="ARBA" id="ARBA00023163"/>
    </source>
</evidence>
<dbReference type="Proteomes" id="UP000183530">
    <property type="component" value="Chromosome"/>
</dbReference>
<dbReference type="STRING" id="556325.BHE16_03605"/>
<dbReference type="AlphaFoldDB" id="A0A1L2ZRU1"/>
<protein>
    <submittedName>
        <fullName evidence="5">GntR family transcriptional regulator</fullName>
    </submittedName>
</protein>
<dbReference type="PROSITE" id="PS50949">
    <property type="entry name" value="HTH_GNTR"/>
    <property type="match status" value="1"/>
</dbReference>
<dbReference type="InterPro" id="IPR036388">
    <property type="entry name" value="WH-like_DNA-bd_sf"/>
</dbReference>
<dbReference type="PANTHER" id="PTHR43537">
    <property type="entry name" value="TRANSCRIPTIONAL REGULATOR, GNTR FAMILY"/>
    <property type="match status" value="1"/>
</dbReference>
<dbReference type="SUPFAM" id="SSF48008">
    <property type="entry name" value="GntR ligand-binding domain-like"/>
    <property type="match status" value="1"/>
</dbReference>
<feature type="domain" description="HTH gntR-type" evidence="4">
    <location>
        <begin position="1"/>
        <end position="68"/>
    </location>
</feature>
<evidence type="ECO:0000313" key="6">
    <source>
        <dbReference type="Proteomes" id="UP000183530"/>
    </source>
</evidence>
<dbReference type="PANTHER" id="PTHR43537:SF49">
    <property type="entry name" value="TRANSCRIPTIONAL REGULATORY PROTEIN"/>
    <property type="match status" value="1"/>
</dbReference>
<keyword evidence="1" id="KW-0805">Transcription regulation</keyword>
<dbReference type="GO" id="GO:0003677">
    <property type="term" value="F:DNA binding"/>
    <property type="evidence" value="ECO:0007669"/>
    <property type="project" value="UniProtKB-KW"/>
</dbReference>
<evidence type="ECO:0000313" key="5">
    <source>
        <dbReference type="EMBL" id="APF41692.1"/>
    </source>
</evidence>
<keyword evidence="2" id="KW-0238">DNA-binding</keyword>
<dbReference type="EMBL" id="CP018135">
    <property type="protein sequence ID" value="APF41692.1"/>
    <property type="molecule type" value="Genomic_DNA"/>
</dbReference>
<sequence>MRASDKAYEQIRDEILDGAISPGTLLGEVEQSERLGVSRTPIREAFARLAADGLAVQQRGRGTVVTDVSLDHVEDLFELRTALEVQAARLAAARVSSEQADTFISLAARFRAASHVEAGFVPTDYYQLASSLDTAIDEAVHNDYLANALRGLRTHLARVRRLAQDNPERLAASSNEHALIAESIAKGSPQLAEAATLVHLSQSLQHIQHQQHPRQAAAV</sequence>
<accession>A0A1L2ZRU1</accession>
<dbReference type="RefSeq" id="WP_071895155.1">
    <property type="nucleotide sequence ID" value="NZ_CP018135.1"/>
</dbReference>
<dbReference type="PRINTS" id="PR00035">
    <property type="entry name" value="HTHGNTR"/>
</dbReference>
<dbReference type="CDD" id="cd07377">
    <property type="entry name" value="WHTH_GntR"/>
    <property type="match status" value="1"/>
</dbReference>
<organism evidence="5 6">
    <name type="scientific">Neomicrococcus aestuarii</name>
    <dbReference type="NCBI Taxonomy" id="556325"/>
    <lineage>
        <taxon>Bacteria</taxon>
        <taxon>Bacillati</taxon>
        <taxon>Actinomycetota</taxon>
        <taxon>Actinomycetes</taxon>
        <taxon>Micrococcales</taxon>
        <taxon>Micrococcaceae</taxon>
        <taxon>Neomicrococcus</taxon>
    </lineage>
</organism>
<dbReference type="SMART" id="SM00345">
    <property type="entry name" value="HTH_GNTR"/>
    <property type="match status" value="1"/>
</dbReference>
<dbReference type="InterPro" id="IPR036390">
    <property type="entry name" value="WH_DNA-bd_sf"/>
</dbReference>
<dbReference type="Gene3D" id="1.10.10.10">
    <property type="entry name" value="Winged helix-like DNA-binding domain superfamily/Winged helix DNA-binding domain"/>
    <property type="match status" value="1"/>
</dbReference>
<evidence type="ECO:0000256" key="2">
    <source>
        <dbReference type="ARBA" id="ARBA00023125"/>
    </source>
</evidence>